<name>A0AAW1CKL6_9HEMI</name>
<accession>A0AAW1CKL6</accession>
<reference evidence="1 2" key="1">
    <citation type="submission" date="2022-12" db="EMBL/GenBank/DDBJ databases">
        <title>Chromosome-level genome assembly of true bugs.</title>
        <authorList>
            <person name="Ma L."/>
            <person name="Li H."/>
        </authorList>
    </citation>
    <scope>NUCLEOTIDE SEQUENCE [LARGE SCALE GENOMIC DNA]</scope>
    <source>
        <strain evidence="1">Lab_2022b</strain>
    </source>
</reference>
<organism evidence="1 2">
    <name type="scientific">Rhynocoris fuscipes</name>
    <dbReference type="NCBI Taxonomy" id="488301"/>
    <lineage>
        <taxon>Eukaryota</taxon>
        <taxon>Metazoa</taxon>
        <taxon>Ecdysozoa</taxon>
        <taxon>Arthropoda</taxon>
        <taxon>Hexapoda</taxon>
        <taxon>Insecta</taxon>
        <taxon>Pterygota</taxon>
        <taxon>Neoptera</taxon>
        <taxon>Paraneoptera</taxon>
        <taxon>Hemiptera</taxon>
        <taxon>Heteroptera</taxon>
        <taxon>Panheteroptera</taxon>
        <taxon>Cimicomorpha</taxon>
        <taxon>Reduviidae</taxon>
        <taxon>Harpactorinae</taxon>
        <taxon>Harpactorini</taxon>
        <taxon>Rhynocoris</taxon>
    </lineage>
</organism>
<keyword evidence="2" id="KW-1185">Reference proteome</keyword>
<gene>
    <name evidence="1" type="ORF">O3M35_003504</name>
</gene>
<protein>
    <submittedName>
        <fullName evidence="1">Uncharacterized protein</fullName>
    </submittedName>
</protein>
<proteinExistence type="predicted"/>
<sequence length="66" mass="7717">MIITALRNYNMNTNTMTTTPASATIITGKRRRRRKRNVIEEESLDELLLTLYNLAEGYVKYHNNDL</sequence>
<dbReference type="Proteomes" id="UP001461498">
    <property type="component" value="Unassembled WGS sequence"/>
</dbReference>
<evidence type="ECO:0000313" key="2">
    <source>
        <dbReference type="Proteomes" id="UP001461498"/>
    </source>
</evidence>
<comment type="caution">
    <text evidence="1">The sequence shown here is derived from an EMBL/GenBank/DDBJ whole genome shotgun (WGS) entry which is preliminary data.</text>
</comment>
<dbReference type="AlphaFoldDB" id="A0AAW1CKL6"/>
<evidence type="ECO:0000313" key="1">
    <source>
        <dbReference type="EMBL" id="KAK9498977.1"/>
    </source>
</evidence>
<dbReference type="EMBL" id="JAPXFL010000012">
    <property type="protein sequence ID" value="KAK9498977.1"/>
    <property type="molecule type" value="Genomic_DNA"/>
</dbReference>